<feature type="compositionally biased region" description="Polar residues" evidence="1">
    <location>
        <begin position="611"/>
        <end position="643"/>
    </location>
</feature>
<dbReference type="EMBL" id="JAUEPO010000003">
    <property type="protein sequence ID" value="KAK3327101.1"/>
    <property type="molecule type" value="Genomic_DNA"/>
</dbReference>
<dbReference type="Proteomes" id="UP001286456">
    <property type="component" value="Unassembled WGS sequence"/>
</dbReference>
<feature type="compositionally biased region" description="Polar residues" evidence="1">
    <location>
        <begin position="53"/>
        <end position="63"/>
    </location>
</feature>
<proteinExistence type="predicted"/>
<gene>
    <name evidence="2" type="ORF">B0T19DRAFT_152406</name>
</gene>
<accession>A0AAE0IL12</accession>
<name>A0AAE0IL12_9PEZI</name>
<protein>
    <recommendedName>
        <fullName evidence="4">Ankyrin</fullName>
    </recommendedName>
</protein>
<feature type="region of interest" description="Disordered" evidence="1">
    <location>
        <begin position="45"/>
        <end position="69"/>
    </location>
</feature>
<dbReference type="InterPro" id="IPR036770">
    <property type="entry name" value="Ankyrin_rpt-contain_sf"/>
</dbReference>
<dbReference type="AlphaFoldDB" id="A0AAE0IL12"/>
<comment type="caution">
    <text evidence="2">The sequence shown here is derived from an EMBL/GenBank/DDBJ whole genome shotgun (WGS) entry which is preliminary data.</text>
</comment>
<reference evidence="2" key="1">
    <citation type="journal article" date="2023" name="Mol. Phylogenet. Evol.">
        <title>Genome-scale phylogeny and comparative genomics of the fungal order Sordariales.</title>
        <authorList>
            <person name="Hensen N."/>
            <person name="Bonometti L."/>
            <person name="Westerberg I."/>
            <person name="Brannstrom I.O."/>
            <person name="Guillou S."/>
            <person name="Cros-Aarteil S."/>
            <person name="Calhoun S."/>
            <person name="Haridas S."/>
            <person name="Kuo A."/>
            <person name="Mondo S."/>
            <person name="Pangilinan J."/>
            <person name="Riley R."/>
            <person name="LaButti K."/>
            <person name="Andreopoulos B."/>
            <person name="Lipzen A."/>
            <person name="Chen C."/>
            <person name="Yan M."/>
            <person name="Daum C."/>
            <person name="Ng V."/>
            <person name="Clum A."/>
            <person name="Steindorff A."/>
            <person name="Ohm R.A."/>
            <person name="Martin F."/>
            <person name="Silar P."/>
            <person name="Natvig D.O."/>
            <person name="Lalanne C."/>
            <person name="Gautier V."/>
            <person name="Ament-Velasquez S.L."/>
            <person name="Kruys A."/>
            <person name="Hutchinson M.I."/>
            <person name="Powell A.J."/>
            <person name="Barry K."/>
            <person name="Miller A.N."/>
            <person name="Grigoriev I.V."/>
            <person name="Debuchy R."/>
            <person name="Gladieux P."/>
            <person name="Hiltunen Thoren M."/>
            <person name="Johannesson H."/>
        </authorList>
    </citation>
    <scope>NUCLEOTIDE SEQUENCE</scope>
    <source>
        <strain evidence="2">SMH4131-1</strain>
    </source>
</reference>
<feature type="region of interest" description="Disordered" evidence="1">
    <location>
        <begin position="608"/>
        <end position="643"/>
    </location>
</feature>
<feature type="region of interest" description="Disordered" evidence="1">
    <location>
        <begin position="110"/>
        <end position="134"/>
    </location>
</feature>
<reference evidence="2" key="2">
    <citation type="submission" date="2023-06" db="EMBL/GenBank/DDBJ databases">
        <authorList>
            <consortium name="Lawrence Berkeley National Laboratory"/>
            <person name="Haridas S."/>
            <person name="Hensen N."/>
            <person name="Bonometti L."/>
            <person name="Westerberg I."/>
            <person name="Brannstrom I.O."/>
            <person name="Guillou S."/>
            <person name="Cros-Aarteil S."/>
            <person name="Calhoun S."/>
            <person name="Kuo A."/>
            <person name="Mondo S."/>
            <person name="Pangilinan J."/>
            <person name="Riley R."/>
            <person name="Labutti K."/>
            <person name="Andreopoulos B."/>
            <person name="Lipzen A."/>
            <person name="Chen C."/>
            <person name="Yanf M."/>
            <person name="Daum C."/>
            <person name="Ng V."/>
            <person name="Clum A."/>
            <person name="Steindorff A."/>
            <person name="Ohm R."/>
            <person name="Martin F."/>
            <person name="Silar P."/>
            <person name="Natvig D."/>
            <person name="Lalanne C."/>
            <person name="Gautier V."/>
            <person name="Ament-Velasquez S.L."/>
            <person name="Kruys A."/>
            <person name="Hutchinson M.I."/>
            <person name="Powell A.J."/>
            <person name="Barry K."/>
            <person name="Miller A.N."/>
            <person name="Grigoriev I.V."/>
            <person name="Debuchy R."/>
            <person name="Gladieux P."/>
            <person name="Thoren M.H."/>
            <person name="Johannesson H."/>
        </authorList>
    </citation>
    <scope>NUCLEOTIDE SEQUENCE</scope>
    <source>
        <strain evidence="2">SMH4131-1</strain>
    </source>
</reference>
<evidence type="ECO:0000313" key="2">
    <source>
        <dbReference type="EMBL" id="KAK3327101.1"/>
    </source>
</evidence>
<evidence type="ECO:0008006" key="4">
    <source>
        <dbReference type="Google" id="ProtNLM"/>
    </source>
</evidence>
<sequence>MMHGRIQSFESTLLQVVLSGHGKTETSLDRVLTAIRDLSNNNTNTLAPFPQKHTLSSKDTATFNIPPRGSCGSYDNNRISSLQEINTDPIPTNPYNKILVRRSWTFGVNTTTTTDSDSPHQQHPHATDLATHPGPFTAKIHTRSRRFQRTIHAKARWLLKLKLLGCGSVLIELAVAVRLRTDAWMPSVQRSLRVVNVRPWDSAVYRAVRRGDVEAVRGLIECGEAGVNDLFVGDGKDDGKEGGEGEGCVSLLYVVAQLEIESQRRPLMRYLLARGSDPNLQGTTESPLRLMLFKSDVESARLLLRAGLDIYSEPADRQLRPYGESVLRAGVDLLSAEGFTGWDAPCTYHGQCLLSKACWAGSLEFVMKGLDIYRLAPGPRAVRNAVSWDRVEILAVLLEVGADIDRPPVDMVTLTTREHAHNITGALYGFAKTIAPAAFHYLLFRGIDVGANEICHAAPWDLFWAETVPTLGVWNFQELEGLLLHFLLHDGWDLDARFELGGVEVEKRDGLDVVGTMEAARLWSCYYKPEEHDGVYAVGEERSLGSYWTSRGMVVKPAVGEGRRRRGEGPGVGPFSDEFVHGKAHGVAGFQCRDPSCCHGGEDDIRHHDTNGTTIHPQDPSQPYTFYQSASSHDYNESNNQPETPFDQTTLFYQTIATPQGRRQISTFPMARALCNALQLAGYRADMDDEGDIWFDADDDGQRYHDAREVQPENDEDDGLVANCRICQDPEAHGLGYVLRRAEYGLRYMEAFRRKREERERENGAGWKWNECVW</sequence>
<evidence type="ECO:0000256" key="1">
    <source>
        <dbReference type="SAM" id="MobiDB-lite"/>
    </source>
</evidence>
<dbReference type="Gene3D" id="1.25.40.20">
    <property type="entry name" value="Ankyrin repeat-containing domain"/>
    <property type="match status" value="1"/>
</dbReference>
<keyword evidence="3" id="KW-1185">Reference proteome</keyword>
<dbReference type="SUPFAM" id="SSF48403">
    <property type="entry name" value="Ankyrin repeat"/>
    <property type="match status" value="1"/>
</dbReference>
<feature type="compositionally biased region" description="Polar residues" evidence="1">
    <location>
        <begin position="110"/>
        <end position="121"/>
    </location>
</feature>
<evidence type="ECO:0000313" key="3">
    <source>
        <dbReference type="Proteomes" id="UP001286456"/>
    </source>
</evidence>
<organism evidence="2 3">
    <name type="scientific">Cercophora scortea</name>
    <dbReference type="NCBI Taxonomy" id="314031"/>
    <lineage>
        <taxon>Eukaryota</taxon>
        <taxon>Fungi</taxon>
        <taxon>Dikarya</taxon>
        <taxon>Ascomycota</taxon>
        <taxon>Pezizomycotina</taxon>
        <taxon>Sordariomycetes</taxon>
        <taxon>Sordariomycetidae</taxon>
        <taxon>Sordariales</taxon>
        <taxon>Lasiosphaeriaceae</taxon>
        <taxon>Cercophora</taxon>
    </lineage>
</organism>